<name>A0A0C3NSW5_PISTI</name>
<keyword evidence="2" id="KW-1185">Reference proteome</keyword>
<reference evidence="1 2" key="1">
    <citation type="submission" date="2014-04" db="EMBL/GenBank/DDBJ databases">
        <authorList>
            <consortium name="DOE Joint Genome Institute"/>
            <person name="Kuo A."/>
            <person name="Kohler A."/>
            <person name="Costa M.D."/>
            <person name="Nagy L.G."/>
            <person name="Floudas D."/>
            <person name="Copeland A."/>
            <person name="Barry K.W."/>
            <person name="Cichocki N."/>
            <person name="Veneault-Fourrey C."/>
            <person name="LaButti K."/>
            <person name="Lindquist E.A."/>
            <person name="Lipzen A."/>
            <person name="Lundell T."/>
            <person name="Morin E."/>
            <person name="Murat C."/>
            <person name="Sun H."/>
            <person name="Tunlid A."/>
            <person name="Henrissat B."/>
            <person name="Grigoriev I.V."/>
            <person name="Hibbett D.S."/>
            <person name="Martin F."/>
            <person name="Nordberg H.P."/>
            <person name="Cantor M.N."/>
            <person name="Hua S.X."/>
        </authorList>
    </citation>
    <scope>NUCLEOTIDE SEQUENCE [LARGE SCALE GENOMIC DNA]</scope>
    <source>
        <strain evidence="1 2">Marx 270</strain>
    </source>
</reference>
<dbReference type="EMBL" id="KN831973">
    <property type="protein sequence ID" value="KIO03985.1"/>
    <property type="molecule type" value="Genomic_DNA"/>
</dbReference>
<organism evidence="1 2">
    <name type="scientific">Pisolithus tinctorius Marx 270</name>
    <dbReference type="NCBI Taxonomy" id="870435"/>
    <lineage>
        <taxon>Eukaryota</taxon>
        <taxon>Fungi</taxon>
        <taxon>Dikarya</taxon>
        <taxon>Basidiomycota</taxon>
        <taxon>Agaricomycotina</taxon>
        <taxon>Agaricomycetes</taxon>
        <taxon>Agaricomycetidae</taxon>
        <taxon>Boletales</taxon>
        <taxon>Sclerodermatineae</taxon>
        <taxon>Pisolithaceae</taxon>
        <taxon>Pisolithus</taxon>
    </lineage>
</organism>
<gene>
    <name evidence="1" type="ORF">M404DRAFT_597828</name>
</gene>
<protein>
    <submittedName>
        <fullName evidence="1">Uncharacterized protein</fullName>
    </submittedName>
</protein>
<dbReference type="HOGENOM" id="CLU_1434969_0_0_1"/>
<dbReference type="InParanoid" id="A0A0C3NSW5"/>
<accession>A0A0C3NSW5</accession>
<evidence type="ECO:0000313" key="2">
    <source>
        <dbReference type="Proteomes" id="UP000054217"/>
    </source>
</evidence>
<dbReference type="STRING" id="870435.A0A0C3NSW5"/>
<evidence type="ECO:0000313" key="1">
    <source>
        <dbReference type="EMBL" id="KIO03985.1"/>
    </source>
</evidence>
<sequence length="189" mass="20180">MGRYFSPVLFRGDTAQLTIAFIDTGGDILTGNGVATPHTGILAREITLPTESNSSSVIEVTGARKISTAIDLSDEKLKLSFVSPSKLLVQESDRVFTVDLAQGADEWGRYVEEELAKGYSTDELAFSHTSQGAAFVDFLHVYYAPNVNASTALWSKSGKASLGLTRLSLDGGHGDVFSGDRTVIGCLLN</sequence>
<dbReference type="OrthoDB" id="194468at2759"/>
<dbReference type="AlphaFoldDB" id="A0A0C3NSW5"/>
<reference evidence="2" key="2">
    <citation type="submission" date="2015-01" db="EMBL/GenBank/DDBJ databases">
        <title>Evolutionary Origins and Diversification of the Mycorrhizal Mutualists.</title>
        <authorList>
            <consortium name="DOE Joint Genome Institute"/>
            <consortium name="Mycorrhizal Genomics Consortium"/>
            <person name="Kohler A."/>
            <person name="Kuo A."/>
            <person name="Nagy L.G."/>
            <person name="Floudas D."/>
            <person name="Copeland A."/>
            <person name="Barry K.W."/>
            <person name="Cichocki N."/>
            <person name="Veneault-Fourrey C."/>
            <person name="LaButti K."/>
            <person name="Lindquist E.A."/>
            <person name="Lipzen A."/>
            <person name="Lundell T."/>
            <person name="Morin E."/>
            <person name="Murat C."/>
            <person name="Riley R."/>
            <person name="Ohm R."/>
            <person name="Sun H."/>
            <person name="Tunlid A."/>
            <person name="Henrissat B."/>
            <person name="Grigoriev I.V."/>
            <person name="Hibbett D.S."/>
            <person name="Martin F."/>
        </authorList>
    </citation>
    <scope>NUCLEOTIDE SEQUENCE [LARGE SCALE GENOMIC DNA]</scope>
    <source>
        <strain evidence="2">Marx 270</strain>
    </source>
</reference>
<dbReference type="Proteomes" id="UP000054217">
    <property type="component" value="Unassembled WGS sequence"/>
</dbReference>
<proteinExistence type="predicted"/>